<proteinExistence type="predicted"/>
<feature type="non-terminal residue" evidence="2">
    <location>
        <position position="68"/>
    </location>
</feature>
<dbReference type="PROSITE" id="PS51387">
    <property type="entry name" value="FAD_PCMH"/>
    <property type="match status" value="1"/>
</dbReference>
<dbReference type="Proteomes" id="UP001497497">
    <property type="component" value="Unassembled WGS sequence"/>
</dbReference>
<gene>
    <name evidence="2" type="ORF">GSLYS_00015140001</name>
</gene>
<dbReference type="Pfam" id="PF00941">
    <property type="entry name" value="FAD_binding_5"/>
    <property type="match status" value="1"/>
</dbReference>
<dbReference type="EMBL" id="CAXITT010000437">
    <property type="protein sequence ID" value="CAL1541534.1"/>
    <property type="molecule type" value="Genomic_DNA"/>
</dbReference>
<dbReference type="GO" id="GO:0071949">
    <property type="term" value="F:FAD binding"/>
    <property type="evidence" value="ECO:0007669"/>
    <property type="project" value="InterPro"/>
</dbReference>
<evidence type="ECO:0000313" key="3">
    <source>
        <dbReference type="Proteomes" id="UP001497497"/>
    </source>
</evidence>
<dbReference type="GO" id="GO:0016491">
    <property type="term" value="F:oxidoreductase activity"/>
    <property type="evidence" value="ECO:0007669"/>
    <property type="project" value="InterPro"/>
</dbReference>
<feature type="non-terminal residue" evidence="2">
    <location>
        <position position="1"/>
    </location>
</feature>
<organism evidence="2 3">
    <name type="scientific">Lymnaea stagnalis</name>
    <name type="common">Great pond snail</name>
    <name type="synonym">Helix stagnalis</name>
    <dbReference type="NCBI Taxonomy" id="6523"/>
    <lineage>
        <taxon>Eukaryota</taxon>
        <taxon>Metazoa</taxon>
        <taxon>Spiralia</taxon>
        <taxon>Lophotrochozoa</taxon>
        <taxon>Mollusca</taxon>
        <taxon>Gastropoda</taxon>
        <taxon>Heterobranchia</taxon>
        <taxon>Euthyneura</taxon>
        <taxon>Panpulmonata</taxon>
        <taxon>Hygrophila</taxon>
        <taxon>Lymnaeoidea</taxon>
        <taxon>Lymnaeidae</taxon>
        <taxon>Lymnaea</taxon>
    </lineage>
</organism>
<evidence type="ECO:0000259" key="1">
    <source>
        <dbReference type="PROSITE" id="PS51387"/>
    </source>
</evidence>
<sequence>LHIVGYGAQWFKPTTVQELVQLLGQHRTENYRLVFGNTGFGVYQEFGPWNFDILIDIRGIKELYTIQV</sequence>
<dbReference type="SUPFAM" id="SSF56176">
    <property type="entry name" value="FAD-binding/transporter-associated domain-like"/>
    <property type="match status" value="1"/>
</dbReference>
<dbReference type="Gene3D" id="3.30.43.10">
    <property type="entry name" value="Uridine Diphospho-n-acetylenolpyruvylglucosamine Reductase, domain 2"/>
    <property type="match status" value="1"/>
</dbReference>
<comment type="caution">
    <text evidence="2">The sequence shown here is derived from an EMBL/GenBank/DDBJ whole genome shotgun (WGS) entry which is preliminary data.</text>
</comment>
<dbReference type="InterPro" id="IPR016166">
    <property type="entry name" value="FAD-bd_PCMH"/>
</dbReference>
<name>A0AAV2I606_LYMST</name>
<dbReference type="InterPro" id="IPR002346">
    <property type="entry name" value="Mopterin_DH_FAD-bd"/>
</dbReference>
<reference evidence="2 3" key="1">
    <citation type="submission" date="2024-04" db="EMBL/GenBank/DDBJ databases">
        <authorList>
            <consortium name="Genoscope - CEA"/>
            <person name="William W."/>
        </authorList>
    </citation>
    <scope>NUCLEOTIDE SEQUENCE [LARGE SCALE GENOMIC DNA]</scope>
</reference>
<evidence type="ECO:0000313" key="2">
    <source>
        <dbReference type="EMBL" id="CAL1541534.1"/>
    </source>
</evidence>
<dbReference type="InterPro" id="IPR016167">
    <property type="entry name" value="FAD-bd_PCMH_sub1"/>
</dbReference>
<protein>
    <recommendedName>
        <fullName evidence="1">FAD-binding PCMH-type domain-containing protein</fullName>
    </recommendedName>
</protein>
<keyword evidence="3" id="KW-1185">Reference proteome</keyword>
<dbReference type="AlphaFoldDB" id="A0AAV2I606"/>
<accession>A0AAV2I606</accession>
<dbReference type="InterPro" id="IPR036318">
    <property type="entry name" value="FAD-bd_PCMH-like_sf"/>
</dbReference>
<feature type="domain" description="FAD-binding PCMH-type" evidence="1">
    <location>
        <begin position="3"/>
        <end position="68"/>
    </location>
</feature>